<evidence type="ECO:0000313" key="1">
    <source>
        <dbReference type="EMBL" id="PYD68914.1"/>
    </source>
</evidence>
<accession>A0A2V4RIW2</accession>
<organism evidence="1 2">
    <name type="scientific">Komagataeibacter swingsii</name>
    <dbReference type="NCBI Taxonomy" id="215220"/>
    <lineage>
        <taxon>Bacteria</taxon>
        <taxon>Pseudomonadati</taxon>
        <taxon>Pseudomonadota</taxon>
        <taxon>Alphaproteobacteria</taxon>
        <taxon>Acetobacterales</taxon>
        <taxon>Acetobacteraceae</taxon>
        <taxon>Komagataeibacter</taxon>
    </lineage>
</organism>
<dbReference type="AlphaFoldDB" id="A0A2V4RIW2"/>
<sequence>MIERFDPACIFVFRMEKCDRSSCRWPTAETTKTGLRKWPDAMHNKQRRPDHIRFLPSWLMEQGIKRPGGKRGTTVRHHNWFLTAPCNDTPGHGHIARLLQ</sequence>
<name>A0A2V4RIW2_9PROT</name>
<comment type="caution">
    <text evidence="1">The sequence shown here is derived from an EMBL/GenBank/DDBJ whole genome shotgun (WGS) entry which is preliminary data.</text>
</comment>
<protein>
    <submittedName>
        <fullName evidence="1">Uncharacterized protein</fullName>
    </submittedName>
</protein>
<evidence type="ECO:0000313" key="2">
    <source>
        <dbReference type="Proteomes" id="UP000247371"/>
    </source>
</evidence>
<gene>
    <name evidence="1" type="ORF">CFR76_12525</name>
</gene>
<proteinExistence type="predicted"/>
<reference evidence="1 2" key="1">
    <citation type="submission" date="2017-07" db="EMBL/GenBank/DDBJ databases">
        <title>A draft genome sequence of Komagataeibacter swingsii LMG 22125.</title>
        <authorList>
            <person name="Skraban J."/>
            <person name="Cleenwerck I."/>
            <person name="Vandamme P."/>
            <person name="Trcek J."/>
        </authorList>
    </citation>
    <scope>NUCLEOTIDE SEQUENCE [LARGE SCALE GENOMIC DNA]</scope>
    <source>
        <strain evidence="1 2">LMG 22125</strain>
    </source>
</reference>
<dbReference type="Proteomes" id="UP000247371">
    <property type="component" value="Unassembled WGS sequence"/>
</dbReference>
<keyword evidence="2" id="KW-1185">Reference proteome</keyword>
<dbReference type="EMBL" id="NKUB01000018">
    <property type="protein sequence ID" value="PYD68914.1"/>
    <property type="molecule type" value="Genomic_DNA"/>
</dbReference>